<accession>A0A7J7F0R0</accession>
<reference evidence="1 2" key="1">
    <citation type="journal article" date="2020" name="Mol. Biol. Evol.">
        <title>Interspecific Gene Flow and the Evolution of Specialization in Black and White Rhinoceros.</title>
        <authorList>
            <person name="Moodley Y."/>
            <person name="Westbury M.V."/>
            <person name="Russo I.M."/>
            <person name="Gopalakrishnan S."/>
            <person name="Rakotoarivelo A."/>
            <person name="Olsen R.A."/>
            <person name="Prost S."/>
            <person name="Tunstall T."/>
            <person name="Ryder O.A."/>
            <person name="Dalen L."/>
            <person name="Bruford M.W."/>
        </authorList>
    </citation>
    <scope>NUCLEOTIDE SEQUENCE [LARGE SCALE GENOMIC DNA]</scope>
    <source>
        <strain evidence="1">SBR-YM</strain>
        <tissue evidence="1">Skin</tissue>
    </source>
</reference>
<evidence type="ECO:0000313" key="2">
    <source>
        <dbReference type="Proteomes" id="UP000551758"/>
    </source>
</evidence>
<evidence type="ECO:0000313" key="1">
    <source>
        <dbReference type="EMBL" id="KAF5921478.1"/>
    </source>
</evidence>
<gene>
    <name evidence="1" type="ORF">HPG69_008240</name>
</gene>
<comment type="caution">
    <text evidence="1">The sequence shown here is derived from an EMBL/GenBank/DDBJ whole genome shotgun (WGS) entry which is preliminary data.</text>
</comment>
<name>A0A7J7F0R0_DICBM</name>
<proteinExistence type="predicted"/>
<keyword evidence="2" id="KW-1185">Reference proteome</keyword>
<dbReference type="EMBL" id="JACDTQ010001641">
    <property type="protein sequence ID" value="KAF5921478.1"/>
    <property type="molecule type" value="Genomic_DNA"/>
</dbReference>
<dbReference type="Proteomes" id="UP000551758">
    <property type="component" value="Unassembled WGS sequence"/>
</dbReference>
<protein>
    <submittedName>
        <fullName evidence="1">Uncharacterized protein</fullName>
    </submittedName>
</protein>
<organism evidence="1 2">
    <name type="scientific">Diceros bicornis minor</name>
    <name type="common">South-central black rhinoceros</name>
    <dbReference type="NCBI Taxonomy" id="77932"/>
    <lineage>
        <taxon>Eukaryota</taxon>
        <taxon>Metazoa</taxon>
        <taxon>Chordata</taxon>
        <taxon>Craniata</taxon>
        <taxon>Vertebrata</taxon>
        <taxon>Euteleostomi</taxon>
        <taxon>Mammalia</taxon>
        <taxon>Eutheria</taxon>
        <taxon>Laurasiatheria</taxon>
        <taxon>Perissodactyla</taxon>
        <taxon>Rhinocerotidae</taxon>
        <taxon>Diceros</taxon>
    </lineage>
</organism>
<sequence>MFGLLCGVGFSCPSGLSPQISAWSIELSGLQAYCVPPKPAVWAFLLALLGMVPGQAGLRACSVPDVLRHYRAVIFEDLQAVVKRVGPGAQGTGPGSRHLHFIKKNLTGVAVPRRQGRVGASCGAQKEHSILLSIASLGRTLRGAVAGGRHRALEKAAWTVAVRTEAVMRRHCWTLHQRSRRLERRPARRRGGRRRLLLRALDAVATCWEKLFALRTAGTDGS</sequence>
<dbReference type="AlphaFoldDB" id="A0A7J7F0R0"/>